<dbReference type="Proteomes" id="UP000297245">
    <property type="component" value="Unassembled WGS sequence"/>
</dbReference>
<accession>A0A4S8KYK8</accession>
<keyword evidence="2" id="KW-1185">Reference proteome</keyword>
<dbReference type="EMBL" id="ML179838">
    <property type="protein sequence ID" value="THU81124.1"/>
    <property type="molecule type" value="Genomic_DNA"/>
</dbReference>
<reference evidence="1 2" key="1">
    <citation type="journal article" date="2019" name="Nat. Ecol. Evol.">
        <title>Megaphylogeny resolves global patterns of mushroom evolution.</title>
        <authorList>
            <person name="Varga T."/>
            <person name="Krizsan K."/>
            <person name="Foldi C."/>
            <person name="Dima B."/>
            <person name="Sanchez-Garcia M."/>
            <person name="Sanchez-Ramirez S."/>
            <person name="Szollosi G.J."/>
            <person name="Szarkandi J.G."/>
            <person name="Papp V."/>
            <person name="Albert L."/>
            <person name="Andreopoulos W."/>
            <person name="Angelini C."/>
            <person name="Antonin V."/>
            <person name="Barry K.W."/>
            <person name="Bougher N.L."/>
            <person name="Buchanan P."/>
            <person name="Buyck B."/>
            <person name="Bense V."/>
            <person name="Catcheside P."/>
            <person name="Chovatia M."/>
            <person name="Cooper J."/>
            <person name="Damon W."/>
            <person name="Desjardin D."/>
            <person name="Finy P."/>
            <person name="Geml J."/>
            <person name="Haridas S."/>
            <person name="Hughes K."/>
            <person name="Justo A."/>
            <person name="Karasinski D."/>
            <person name="Kautmanova I."/>
            <person name="Kiss B."/>
            <person name="Kocsube S."/>
            <person name="Kotiranta H."/>
            <person name="LaButti K.M."/>
            <person name="Lechner B.E."/>
            <person name="Liimatainen K."/>
            <person name="Lipzen A."/>
            <person name="Lukacs Z."/>
            <person name="Mihaltcheva S."/>
            <person name="Morgado L.N."/>
            <person name="Niskanen T."/>
            <person name="Noordeloos M.E."/>
            <person name="Ohm R.A."/>
            <person name="Ortiz-Santana B."/>
            <person name="Ovrebo C."/>
            <person name="Racz N."/>
            <person name="Riley R."/>
            <person name="Savchenko A."/>
            <person name="Shiryaev A."/>
            <person name="Soop K."/>
            <person name="Spirin V."/>
            <person name="Szebenyi C."/>
            <person name="Tomsovsky M."/>
            <person name="Tulloss R.E."/>
            <person name="Uehling J."/>
            <person name="Grigoriev I.V."/>
            <person name="Vagvolgyi C."/>
            <person name="Papp T."/>
            <person name="Martin F.M."/>
            <person name="Miettinen O."/>
            <person name="Hibbett D.S."/>
            <person name="Nagy L.G."/>
        </authorList>
    </citation>
    <scope>NUCLEOTIDE SEQUENCE [LARGE SCALE GENOMIC DNA]</scope>
    <source>
        <strain evidence="1 2">CBS 962.96</strain>
    </source>
</reference>
<proteinExistence type="predicted"/>
<organism evidence="1 2">
    <name type="scientific">Dendrothele bispora (strain CBS 962.96)</name>
    <dbReference type="NCBI Taxonomy" id="1314807"/>
    <lineage>
        <taxon>Eukaryota</taxon>
        <taxon>Fungi</taxon>
        <taxon>Dikarya</taxon>
        <taxon>Basidiomycota</taxon>
        <taxon>Agaricomycotina</taxon>
        <taxon>Agaricomycetes</taxon>
        <taxon>Agaricomycetidae</taxon>
        <taxon>Agaricales</taxon>
        <taxon>Agaricales incertae sedis</taxon>
        <taxon>Dendrothele</taxon>
    </lineage>
</organism>
<evidence type="ECO:0000313" key="1">
    <source>
        <dbReference type="EMBL" id="THU81124.1"/>
    </source>
</evidence>
<name>A0A4S8KYK8_DENBC</name>
<dbReference type="AlphaFoldDB" id="A0A4S8KYK8"/>
<protein>
    <submittedName>
        <fullName evidence="1">Uncharacterized protein</fullName>
    </submittedName>
</protein>
<evidence type="ECO:0000313" key="2">
    <source>
        <dbReference type="Proteomes" id="UP000297245"/>
    </source>
</evidence>
<gene>
    <name evidence="1" type="ORF">K435DRAFT_972460</name>
</gene>
<dbReference type="OrthoDB" id="3351993at2759"/>
<sequence>MSCPDDFFISDPDISGIGVRLAIYIQNLLSFIPAIWALWDGHVTEYELESVETQSTTILLTAFAILISAMVQAKTLGISSFHTNIVLSLSWMNNTNTFIYFLLYVQHKSQPGPEQVKPKCSAWLKHLKGKLSLRSTLEIWDLFWPKGQGIVEKDPEKQEQERKIPVFLFYMWPSPVMIYSSGTPRHDAFAFFH</sequence>